<accession>A0A5B7KDP2</accession>
<protein>
    <submittedName>
        <fullName evidence="2">Uncharacterized protein</fullName>
    </submittedName>
</protein>
<feature type="region of interest" description="Disordered" evidence="1">
    <location>
        <begin position="29"/>
        <end position="74"/>
    </location>
</feature>
<proteinExistence type="predicted"/>
<reference evidence="2 3" key="1">
    <citation type="submission" date="2019-05" db="EMBL/GenBank/DDBJ databases">
        <title>Another draft genome of Portunus trituberculatus and its Hox gene families provides insights of decapod evolution.</title>
        <authorList>
            <person name="Jeong J.-H."/>
            <person name="Song I."/>
            <person name="Kim S."/>
            <person name="Choi T."/>
            <person name="Kim D."/>
            <person name="Ryu S."/>
            <person name="Kim W."/>
        </authorList>
    </citation>
    <scope>NUCLEOTIDE SEQUENCE [LARGE SCALE GENOMIC DNA]</scope>
    <source>
        <tissue evidence="2">Muscle</tissue>
    </source>
</reference>
<evidence type="ECO:0000313" key="3">
    <source>
        <dbReference type="Proteomes" id="UP000324222"/>
    </source>
</evidence>
<organism evidence="2 3">
    <name type="scientific">Portunus trituberculatus</name>
    <name type="common">Swimming crab</name>
    <name type="synonym">Neptunus trituberculatus</name>
    <dbReference type="NCBI Taxonomy" id="210409"/>
    <lineage>
        <taxon>Eukaryota</taxon>
        <taxon>Metazoa</taxon>
        <taxon>Ecdysozoa</taxon>
        <taxon>Arthropoda</taxon>
        <taxon>Crustacea</taxon>
        <taxon>Multicrustacea</taxon>
        <taxon>Malacostraca</taxon>
        <taxon>Eumalacostraca</taxon>
        <taxon>Eucarida</taxon>
        <taxon>Decapoda</taxon>
        <taxon>Pleocyemata</taxon>
        <taxon>Brachyura</taxon>
        <taxon>Eubrachyura</taxon>
        <taxon>Portunoidea</taxon>
        <taxon>Portunidae</taxon>
        <taxon>Portuninae</taxon>
        <taxon>Portunus</taxon>
    </lineage>
</organism>
<evidence type="ECO:0000313" key="2">
    <source>
        <dbReference type="EMBL" id="MPD04787.1"/>
    </source>
</evidence>
<comment type="caution">
    <text evidence="2">The sequence shown here is derived from an EMBL/GenBank/DDBJ whole genome shotgun (WGS) entry which is preliminary data.</text>
</comment>
<sequence length="74" mass="8783">MKRTRHKIQGARYEVRGARCDREQEGMCTTSWGTCQDHHQQQGAQQQQQEEVEEEKEQEKAIIDKERQNSNKSH</sequence>
<gene>
    <name evidence="2" type="ORF">E2C01_100495</name>
</gene>
<keyword evidence="3" id="KW-1185">Reference proteome</keyword>
<evidence type="ECO:0000256" key="1">
    <source>
        <dbReference type="SAM" id="MobiDB-lite"/>
    </source>
</evidence>
<name>A0A5B7KDP2_PORTR</name>
<dbReference type="AlphaFoldDB" id="A0A5B7KDP2"/>
<dbReference type="EMBL" id="VSRR010142783">
    <property type="protein sequence ID" value="MPD04787.1"/>
    <property type="molecule type" value="Genomic_DNA"/>
</dbReference>
<feature type="compositionally biased region" description="Basic and acidic residues" evidence="1">
    <location>
        <begin position="57"/>
        <end position="74"/>
    </location>
</feature>
<dbReference type="Proteomes" id="UP000324222">
    <property type="component" value="Unassembled WGS sequence"/>
</dbReference>